<dbReference type="Proteomes" id="UP000004846">
    <property type="component" value="Unassembled WGS sequence"/>
</dbReference>
<feature type="transmembrane region" description="Helical" evidence="1">
    <location>
        <begin position="31"/>
        <end position="50"/>
    </location>
</feature>
<proteinExistence type="predicted"/>
<dbReference type="AlphaFoldDB" id="A0A125W795"/>
<keyword evidence="1" id="KW-0812">Transmembrane</keyword>
<dbReference type="Pfam" id="PF07009">
    <property type="entry name" value="NusG_II"/>
    <property type="match status" value="1"/>
</dbReference>
<dbReference type="Gene3D" id="2.60.320.10">
    <property type="entry name" value="N-utilization substance G protein NusG, insert domain"/>
    <property type="match status" value="1"/>
</dbReference>
<sequence>MHRKRIPMKKTITILTDYLGLGKIDMKIGDVIIIGILIISSFIPLFIFSLEKGNQGTTKYAVVRINGKEVDRFNLDKISHKYVKYYPAKGQYNIIEIKDGKIRDREDNSPDQIAVRTGWISNPGQTSICLPHKLVISIEKKGSPDYYIY</sequence>
<keyword evidence="1" id="KW-0472">Membrane</keyword>
<evidence type="ECO:0000313" key="2">
    <source>
        <dbReference type="EMBL" id="EFM83068.1"/>
    </source>
</evidence>
<name>A0A125W795_ENTFL</name>
<evidence type="ECO:0000256" key="1">
    <source>
        <dbReference type="SAM" id="Phobius"/>
    </source>
</evidence>
<dbReference type="HOGENOM" id="CLU_130936_1_1_9"/>
<accession>A0A125W795</accession>
<dbReference type="EMBL" id="AEBR01000037">
    <property type="protein sequence ID" value="EFM83068.1"/>
    <property type="molecule type" value="Genomic_DNA"/>
</dbReference>
<dbReference type="CDD" id="cd09911">
    <property type="entry name" value="Lin0431_like"/>
    <property type="match status" value="1"/>
</dbReference>
<reference evidence="2 3" key="1">
    <citation type="submission" date="2010-07" db="EMBL/GenBank/DDBJ databases">
        <authorList>
            <person name="Sid Ahmed O."/>
        </authorList>
    </citation>
    <scope>NUCLEOTIDE SEQUENCE [LARGE SCALE GENOMIC DNA]</scope>
    <source>
        <strain evidence="2 3">TX4248</strain>
    </source>
</reference>
<protein>
    <submittedName>
        <fullName evidence="2">Uncharacterized protein</fullName>
    </submittedName>
</protein>
<organism evidence="2 3">
    <name type="scientific">Enterococcus faecalis TX4248</name>
    <dbReference type="NCBI Taxonomy" id="749495"/>
    <lineage>
        <taxon>Bacteria</taxon>
        <taxon>Bacillati</taxon>
        <taxon>Bacillota</taxon>
        <taxon>Bacilli</taxon>
        <taxon>Lactobacillales</taxon>
        <taxon>Enterococcaceae</taxon>
        <taxon>Enterococcus</taxon>
    </lineage>
</organism>
<keyword evidence="1" id="KW-1133">Transmembrane helix</keyword>
<gene>
    <name evidence="2" type="ORF">HMPREF9498_01319</name>
</gene>
<evidence type="ECO:0000313" key="3">
    <source>
        <dbReference type="Proteomes" id="UP000004846"/>
    </source>
</evidence>
<comment type="caution">
    <text evidence="2">The sequence shown here is derived from an EMBL/GenBank/DDBJ whole genome shotgun (WGS) entry which is preliminary data.</text>
</comment>
<dbReference type="InterPro" id="IPR038690">
    <property type="entry name" value="NusG_2_sf"/>
</dbReference>